<protein>
    <submittedName>
        <fullName evidence="1">Uncharacterized protein</fullName>
    </submittedName>
</protein>
<reference evidence="1 2" key="1">
    <citation type="submission" date="2024-01" db="EMBL/GenBank/DDBJ databases">
        <title>The genomes of 5 underutilized Papilionoideae crops provide insights into root nodulation and disease resistanc.</title>
        <authorList>
            <person name="Yuan L."/>
        </authorList>
    </citation>
    <scope>NUCLEOTIDE SEQUENCE [LARGE SCALE GENOMIC DNA]</scope>
    <source>
        <strain evidence="1">ZHUSHIDOU_FW_LH</strain>
        <tissue evidence="1">Leaf</tissue>
    </source>
</reference>
<gene>
    <name evidence="1" type="ORF">RIF29_14897</name>
</gene>
<dbReference type="Proteomes" id="UP001372338">
    <property type="component" value="Unassembled WGS sequence"/>
</dbReference>
<accession>A0AAN9IAQ5</accession>
<evidence type="ECO:0000313" key="1">
    <source>
        <dbReference type="EMBL" id="KAK7273833.1"/>
    </source>
</evidence>
<evidence type="ECO:0000313" key="2">
    <source>
        <dbReference type="Proteomes" id="UP001372338"/>
    </source>
</evidence>
<keyword evidence="2" id="KW-1185">Reference proteome</keyword>
<dbReference type="EMBL" id="JAYWIO010000003">
    <property type="protein sequence ID" value="KAK7273833.1"/>
    <property type="molecule type" value="Genomic_DNA"/>
</dbReference>
<comment type="caution">
    <text evidence="1">The sequence shown here is derived from an EMBL/GenBank/DDBJ whole genome shotgun (WGS) entry which is preliminary data.</text>
</comment>
<name>A0AAN9IAQ5_CROPI</name>
<dbReference type="AlphaFoldDB" id="A0AAN9IAQ5"/>
<proteinExistence type="predicted"/>
<sequence length="152" mass="16560">MLLVGFTRAPPLMPFVGSKCSVENQLMEDYPPITLGLLKSVDNPGTYTVYGTIVGVSLVNELPPYPSLLSVLIGFQHTFKVEVCKCSVDSDDMQYVVDGKGKSALIANSIEINKKPIKRSLAFEFDAFTDGPSPKSIRVGGNDDHSCKILIY</sequence>
<organism evidence="1 2">
    <name type="scientific">Crotalaria pallida</name>
    <name type="common">Smooth rattlebox</name>
    <name type="synonym">Crotalaria striata</name>
    <dbReference type="NCBI Taxonomy" id="3830"/>
    <lineage>
        <taxon>Eukaryota</taxon>
        <taxon>Viridiplantae</taxon>
        <taxon>Streptophyta</taxon>
        <taxon>Embryophyta</taxon>
        <taxon>Tracheophyta</taxon>
        <taxon>Spermatophyta</taxon>
        <taxon>Magnoliopsida</taxon>
        <taxon>eudicotyledons</taxon>
        <taxon>Gunneridae</taxon>
        <taxon>Pentapetalae</taxon>
        <taxon>rosids</taxon>
        <taxon>fabids</taxon>
        <taxon>Fabales</taxon>
        <taxon>Fabaceae</taxon>
        <taxon>Papilionoideae</taxon>
        <taxon>50 kb inversion clade</taxon>
        <taxon>genistoids sensu lato</taxon>
        <taxon>core genistoids</taxon>
        <taxon>Crotalarieae</taxon>
        <taxon>Crotalaria</taxon>
    </lineage>
</organism>